<dbReference type="SUPFAM" id="SSF52540">
    <property type="entry name" value="P-loop containing nucleoside triphosphate hydrolases"/>
    <property type="match status" value="2"/>
</dbReference>
<evidence type="ECO:0000256" key="3">
    <source>
        <dbReference type="ARBA" id="ARBA00022840"/>
    </source>
</evidence>
<keyword evidence="4" id="KW-0175">Coiled coil</keyword>
<feature type="domain" description="ABC transporter" evidence="5">
    <location>
        <begin position="2"/>
        <end position="252"/>
    </location>
</feature>
<keyword evidence="1" id="KW-0677">Repeat</keyword>
<feature type="domain" description="ABC transporter" evidence="5">
    <location>
        <begin position="320"/>
        <end position="526"/>
    </location>
</feature>
<dbReference type="InterPro" id="IPR003593">
    <property type="entry name" value="AAA+_ATPase"/>
</dbReference>
<organism evidence="6 7">
    <name type="scientific">Haploplasma axanthum</name>
    <name type="common">Acholeplasma axanthum</name>
    <dbReference type="NCBI Taxonomy" id="29552"/>
    <lineage>
        <taxon>Bacteria</taxon>
        <taxon>Bacillati</taxon>
        <taxon>Mycoplasmatota</taxon>
        <taxon>Mollicutes</taxon>
        <taxon>Acholeplasmatales</taxon>
        <taxon>Acholeplasmataceae</taxon>
        <taxon>Haploplasma</taxon>
    </lineage>
</organism>
<evidence type="ECO:0000259" key="5">
    <source>
        <dbReference type="PROSITE" id="PS50893"/>
    </source>
</evidence>
<protein>
    <submittedName>
        <fullName evidence="6">Unspecified sugar ABC transport ATP-binding protein</fullName>
    </submittedName>
</protein>
<dbReference type="GO" id="GO:0016887">
    <property type="term" value="F:ATP hydrolysis activity"/>
    <property type="evidence" value="ECO:0007669"/>
    <property type="project" value="InterPro"/>
</dbReference>
<dbReference type="FunFam" id="3.40.50.300:FF:000011">
    <property type="entry name" value="Putative ABC transporter ATP-binding component"/>
    <property type="match status" value="1"/>
</dbReference>
<dbReference type="AlphaFoldDB" id="A0A449BEL0"/>
<dbReference type="Gene3D" id="3.40.50.300">
    <property type="entry name" value="P-loop containing nucleotide triphosphate hydrolases"/>
    <property type="match status" value="2"/>
</dbReference>
<dbReference type="InterPro" id="IPR027417">
    <property type="entry name" value="P-loop_NTPase"/>
</dbReference>
<reference evidence="6 7" key="1">
    <citation type="submission" date="2019-01" db="EMBL/GenBank/DDBJ databases">
        <authorList>
            <consortium name="Pathogen Informatics"/>
        </authorList>
    </citation>
    <scope>NUCLEOTIDE SEQUENCE [LARGE SCALE GENOMIC DNA]</scope>
    <source>
        <strain evidence="6 7">NCTC10138</strain>
    </source>
</reference>
<dbReference type="InterPro" id="IPR003439">
    <property type="entry name" value="ABC_transporter-like_ATP-bd"/>
</dbReference>
<evidence type="ECO:0000313" key="7">
    <source>
        <dbReference type="Proteomes" id="UP000289841"/>
    </source>
</evidence>
<keyword evidence="7" id="KW-1185">Reference proteome</keyword>
<dbReference type="OrthoDB" id="9801441at2"/>
<dbReference type="Proteomes" id="UP000289841">
    <property type="component" value="Chromosome"/>
</dbReference>
<dbReference type="CDD" id="cd03221">
    <property type="entry name" value="ABCF_EF-3"/>
    <property type="match status" value="2"/>
</dbReference>
<name>A0A449BEL0_HAPAX</name>
<evidence type="ECO:0000256" key="1">
    <source>
        <dbReference type="ARBA" id="ARBA00022737"/>
    </source>
</evidence>
<accession>A0A449BEL0</accession>
<evidence type="ECO:0000256" key="4">
    <source>
        <dbReference type="SAM" id="Coils"/>
    </source>
</evidence>
<dbReference type="PROSITE" id="PS50893">
    <property type="entry name" value="ABC_TRANSPORTER_2"/>
    <property type="match status" value="2"/>
</dbReference>
<dbReference type="PROSITE" id="PS00211">
    <property type="entry name" value="ABC_TRANSPORTER_1"/>
    <property type="match status" value="1"/>
</dbReference>
<dbReference type="FunFam" id="3.40.50.300:FF:000070">
    <property type="entry name" value="Putative ABC transporter ATP-binding component"/>
    <property type="match status" value="1"/>
</dbReference>
<dbReference type="SMART" id="SM00382">
    <property type="entry name" value="AAA"/>
    <property type="match status" value="2"/>
</dbReference>
<feature type="coiled-coil region" evidence="4">
    <location>
        <begin position="241"/>
        <end position="275"/>
    </location>
</feature>
<dbReference type="InterPro" id="IPR051309">
    <property type="entry name" value="ABCF_ATPase"/>
</dbReference>
<dbReference type="GO" id="GO:0005524">
    <property type="term" value="F:ATP binding"/>
    <property type="evidence" value="ECO:0007669"/>
    <property type="project" value="UniProtKB-KW"/>
</dbReference>
<dbReference type="PANTHER" id="PTHR42855:SF2">
    <property type="entry name" value="DRUG RESISTANCE ABC TRANSPORTER,ATP-BINDING PROTEIN"/>
    <property type="match status" value="1"/>
</dbReference>
<gene>
    <name evidence="6" type="primary">mglA</name>
    <name evidence="6" type="ORF">NCTC10138_01256</name>
</gene>
<keyword evidence="3 6" id="KW-0067">ATP-binding</keyword>
<dbReference type="RefSeq" id="WP_026391122.1">
    <property type="nucleotide sequence ID" value="NZ_LR215048.1"/>
</dbReference>
<proteinExistence type="predicted"/>
<dbReference type="Pfam" id="PF12848">
    <property type="entry name" value="ABC_tran_Xtn"/>
    <property type="match status" value="1"/>
</dbReference>
<dbReference type="InterPro" id="IPR017871">
    <property type="entry name" value="ABC_transporter-like_CS"/>
</dbReference>
<dbReference type="InterPro" id="IPR032781">
    <property type="entry name" value="ABC_tran_Xtn"/>
</dbReference>
<evidence type="ECO:0000313" key="6">
    <source>
        <dbReference type="EMBL" id="VEU80868.1"/>
    </source>
</evidence>
<dbReference type="KEGG" id="aaxa:NCTC10138_01256"/>
<dbReference type="EMBL" id="LR215048">
    <property type="protein sequence ID" value="VEU80868.1"/>
    <property type="molecule type" value="Genomic_DNA"/>
</dbReference>
<evidence type="ECO:0000256" key="2">
    <source>
        <dbReference type="ARBA" id="ARBA00022741"/>
    </source>
</evidence>
<sequence length="530" mass="60392">MLSTNKLTVQLGKEILFENVSIKFTEGNAYGIIGANGSGKSTFLKVLSKEIEPTHGTVFIESSRRLSFLKQDHHAYDDYTVLETVIMGNTKLYQVMKEKDAIYAKPDFNDEDGIRAGKLEEIFDHLGGWDAEFDAAVLLNGLGLSTEYHYEQMANLDSKLKVKVLLAQALFGNPDVLLLDEPTNNLDIAAIRWLEEFLIEFKNTLIIVSHDRYFLNKVCTHIADIDYKEIRLYAGNYDFWYESSQLMLKQAKDANKKSEEKIKELQDFIARFSANASKSKQATSRKKLLDKIEVSEIKPSTRRYPYVNFQAFKKLGDDILTVEKLTKEENGKKLLNNVSFVLGKNDKVAFVGDNEKAKTALFEILLGNDANYSGSFKFGETVSKSYFPRDNSKIFVRNDKIIDWLSNYTENKEVAFLRGFLGRMLFSGDDVFKEIKVLSGGEKVRVLLSRMMLEGSNLMIFDEPTHHLDMESITSLNKGMSSFEGVVLFSSTDHELVQTTANRIIEIKEDGTIIDQPMTYDEYLEIQMKK</sequence>
<dbReference type="Pfam" id="PF00005">
    <property type="entry name" value="ABC_tran"/>
    <property type="match status" value="2"/>
</dbReference>
<dbReference type="STRING" id="1278311.GCA_000428705_00247"/>
<dbReference type="PANTHER" id="PTHR42855">
    <property type="entry name" value="ABC TRANSPORTER ATP-BINDING SUBUNIT"/>
    <property type="match status" value="1"/>
</dbReference>
<keyword evidence="2" id="KW-0547">Nucleotide-binding</keyword>